<feature type="region of interest" description="Disordered" evidence="1">
    <location>
        <begin position="239"/>
        <end position="267"/>
    </location>
</feature>
<evidence type="ECO:0008006" key="4">
    <source>
        <dbReference type="Google" id="ProtNLM"/>
    </source>
</evidence>
<feature type="compositionally biased region" description="Low complexity" evidence="1">
    <location>
        <begin position="255"/>
        <end position="267"/>
    </location>
</feature>
<evidence type="ECO:0000256" key="1">
    <source>
        <dbReference type="SAM" id="MobiDB-lite"/>
    </source>
</evidence>
<organism evidence="2 3">
    <name type="scientific">Blastococcus brunescens</name>
    <dbReference type="NCBI Taxonomy" id="1564165"/>
    <lineage>
        <taxon>Bacteria</taxon>
        <taxon>Bacillati</taxon>
        <taxon>Actinomycetota</taxon>
        <taxon>Actinomycetes</taxon>
        <taxon>Geodermatophilales</taxon>
        <taxon>Geodermatophilaceae</taxon>
        <taxon>Blastococcus</taxon>
    </lineage>
</organism>
<reference evidence="2 3" key="1">
    <citation type="submission" date="2023-12" db="EMBL/GenBank/DDBJ databases">
        <title>Blastococcus brunescens sp. nov., an actonobacterium isolated from sandstone collected in sahara desert.</title>
        <authorList>
            <person name="Gtari M."/>
            <person name="Ghodhbane F."/>
        </authorList>
    </citation>
    <scope>NUCLEOTIDE SEQUENCE [LARGE SCALE GENOMIC DNA]</scope>
    <source>
        <strain evidence="2 3">BMG 8361</strain>
    </source>
</reference>
<accession>A0ABZ1AU87</accession>
<feature type="compositionally biased region" description="Low complexity" evidence="1">
    <location>
        <begin position="187"/>
        <end position="201"/>
    </location>
</feature>
<feature type="region of interest" description="Disordered" evidence="1">
    <location>
        <begin position="187"/>
        <end position="225"/>
    </location>
</feature>
<evidence type="ECO:0000313" key="2">
    <source>
        <dbReference type="EMBL" id="WRL62142.1"/>
    </source>
</evidence>
<keyword evidence="3" id="KW-1185">Reference proteome</keyword>
<evidence type="ECO:0000313" key="3">
    <source>
        <dbReference type="Proteomes" id="UP001324287"/>
    </source>
</evidence>
<protein>
    <recommendedName>
        <fullName evidence="4">DUF3322 domain-containing protein</fullName>
    </recommendedName>
</protein>
<sequence length="267" mass="28617">MLQLPLAEIYVAAQTAAASSWWGRRRKLIAVRDSLAPYLRPEAKVKPKDVPVVVENLWRVQTAVQAIATRADSISGLSVPEGWNPFLDGDLLAQQVDWLRRAGAAVDGSTQFHVQLRKLIVAGLPAGTAAAEAVARLRDAVAALVAACRTTSHQLATWAGDDGFVLRWSMTRPERGATARCSCRCAAGSPSSTPSSRCASPGCSTPARCSSQGRSRPTTRCGRSTAVWPWPRSRSGWTRPAWTCSTPARTRRRSAGSPGPRGRCAST</sequence>
<dbReference type="EMBL" id="CP141261">
    <property type="protein sequence ID" value="WRL62142.1"/>
    <property type="molecule type" value="Genomic_DNA"/>
</dbReference>
<dbReference type="Proteomes" id="UP001324287">
    <property type="component" value="Chromosome"/>
</dbReference>
<name>A0ABZ1AU87_9ACTN</name>
<proteinExistence type="predicted"/>
<gene>
    <name evidence="2" type="ORF">U6N30_19050</name>
</gene>
<dbReference type="RefSeq" id="WP_324273497.1">
    <property type="nucleotide sequence ID" value="NZ_CP141261.1"/>
</dbReference>
<feature type="compositionally biased region" description="Polar residues" evidence="1">
    <location>
        <begin position="207"/>
        <end position="222"/>
    </location>
</feature>